<organism evidence="2 3">
    <name type="scientific">Mya arenaria</name>
    <name type="common">Soft-shell clam</name>
    <dbReference type="NCBI Taxonomy" id="6604"/>
    <lineage>
        <taxon>Eukaryota</taxon>
        <taxon>Metazoa</taxon>
        <taxon>Spiralia</taxon>
        <taxon>Lophotrochozoa</taxon>
        <taxon>Mollusca</taxon>
        <taxon>Bivalvia</taxon>
        <taxon>Autobranchia</taxon>
        <taxon>Heteroconchia</taxon>
        <taxon>Euheterodonta</taxon>
        <taxon>Imparidentia</taxon>
        <taxon>Neoheterodontei</taxon>
        <taxon>Myida</taxon>
        <taxon>Myoidea</taxon>
        <taxon>Myidae</taxon>
        <taxon>Mya</taxon>
    </lineage>
</organism>
<dbReference type="SUPFAM" id="SSF50044">
    <property type="entry name" value="SH3-domain"/>
    <property type="match status" value="1"/>
</dbReference>
<evidence type="ECO:0000313" key="3">
    <source>
        <dbReference type="Proteomes" id="UP001164746"/>
    </source>
</evidence>
<keyword evidence="3" id="KW-1185">Reference proteome</keyword>
<dbReference type="Proteomes" id="UP001164746">
    <property type="component" value="Chromosome 5"/>
</dbReference>
<feature type="coiled-coil region" evidence="1">
    <location>
        <begin position="191"/>
        <end position="218"/>
    </location>
</feature>
<keyword evidence="1" id="KW-0175">Coiled coil</keyword>
<evidence type="ECO:0000313" key="2">
    <source>
        <dbReference type="EMBL" id="WAR04187.1"/>
    </source>
</evidence>
<reference evidence="2" key="1">
    <citation type="submission" date="2022-11" db="EMBL/GenBank/DDBJ databases">
        <title>Centuries of genome instability and evolution in soft-shell clam transmissible cancer (bioRxiv).</title>
        <authorList>
            <person name="Hart S.F.M."/>
            <person name="Yonemitsu M.A."/>
            <person name="Giersch R.M."/>
            <person name="Beal B.F."/>
            <person name="Arriagada G."/>
            <person name="Davis B.W."/>
            <person name="Ostrander E.A."/>
            <person name="Goff S.P."/>
            <person name="Metzger M.J."/>
        </authorList>
    </citation>
    <scope>NUCLEOTIDE SEQUENCE</scope>
    <source>
        <strain evidence="2">MELC-2E11</strain>
        <tissue evidence="2">Siphon/mantle</tissue>
    </source>
</reference>
<name>A0ABY7E5E2_MYAAR</name>
<accession>A0ABY7E5E2</accession>
<gene>
    <name evidence="2" type="ORF">MAR_019556</name>
</gene>
<evidence type="ECO:0000256" key="1">
    <source>
        <dbReference type="SAM" id="Coils"/>
    </source>
</evidence>
<dbReference type="InterPro" id="IPR036028">
    <property type="entry name" value="SH3-like_dom_sf"/>
</dbReference>
<dbReference type="EMBL" id="CP111016">
    <property type="protein sequence ID" value="WAR04187.1"/>
    <property type="molecule type" value="Genomic_DNA"/>
</dbReference>
<proteinExistence type="predicted"/>
<protein>
    <recommendedName>
        <fullName evidence="4">SH3 domain-containing protein</fullName>
    </recommendedName>
</protein>
<sequence>MAGGNEIELFRAPDIKVPIHIASDVAYWKNWFRELSAANTSHAHVLTSLVCDMDINMHTLQLDRAKHTEEATFYKDLLCLRRSVNDRSQKMREDATHYSQLAESLVQYTDIRGQCDVDVMALHRQFQSSRDRLQTLIKSVNEYKQAYHRAMLNKEAAALQVHAAEESGDMGKVAEARRKLGNINEKATSMLQRYNKYLEKCRAKMKKVQRRSDDFETTLVAQQTDRCRKVLDTLKSCVQTTHAGLTMRRDLMFESIDSRQLITDSIVKKDTIAMPSFEGYSSAVATSMADDGEECCMDQEAASEAPPGQTLPVYVVTDAYRKKNKNELGLHVGDHVTQLLVANETGMAYGEVTRGIFNSKKRGFYPVGCVKPARKALQPNFLVNKSGNPWEHPGNQIMDTGSPSLRKHKWFSKANILKKVYGVEVEVEKAKPRHNEKKTSSKTQVEESVGCDQTTVELLTQPEVDTYGIEGFAFTMRRHPPLESRSHNMAANECLLVEELDNDICQSKKPTVNKQIGRNRGDII</sequence>
<evidence type="ECO:0008006" key="4">
    <source>
        <dbReference type="Google" id="ProtNLM"/>
    </source>
</evidence>